<sequence length="173" mass="19179">MARFTTMQGLVFHEERGNFGRRRFGVAQRCANHPGPPNLPESASRRTSCAVRSVGRSFRREQRERGVRRRGGEVGTRDRETAVFSYGSIEKSHSAAGTRRRDPVVGWMTADRISGGAGTRALRSQRGEDAAHQWRSGSGEAAVMEDELALRHVLGGRQFRGGLLRHPLLGISR</sequence>
<keyword evidence="2" id="KW-1185">Reference proteome</keyword>
<dbReference type="AlphaFoldDB" id="A0A388LRZ4"/>
<gene>
    <name evidence="1" type="ORF">CBR_g39565</name>
</gene>
<dbReference type="Gramene" id="GBG85106">
    <property type="protein sequence ID" value="GBG85106"/>
    <property type="gene ID" value="CBR_g39565"/>
</dbReference>
<name>A0A388LRZ4_CHABU</name>
<organism evidence="1 2">
    <name type="scientific">Chara braunii</name>
    <name type="common">Braun's stonewort</name>
    <dbReference type="NCBI Taxonomy" id="69332"/>
    <lineage>
        <taxon>Eukaryota</taxon>
        <taxon>Viridiplantae</taxon>
        <taxon>Streptophyta</taxon>
        <taxon>Charophyceae</taxon>
        <taxon>Charales</taxon>
        <taxon>Characeae</taxon>
        <taxon>Chara</taxon>
    </lineage>
</organism>
<dbReference type="Proteomes" id="UP000265515">
    <property type="component" value="Unassembled WGS sequence"/>
</dbReference>
<protein>
    <submittedName>
        <fullName evidence="1">Uncharacterized protein</fullName>
    </submittedName>
</protein>
<proteinExistence type="predicted"/>
<evidence type="ECO:0000313" key="1">
    <source>
        <dbReference type="EMBL" id="GBG85106.1"/>
    </source>
</evidence>
<comment type="caution">
    <text evidence="1">The sequence shown here is derived from an EMBL/GenBank/DDBJ whole genome shotgun (WGS) entry which is preliminary data.</text>
</comment>
<reference evidence="1 2" key="1">
    <citation type="journal article" date="2018" name="Cell">
        <title>The Chara Genome: Secondary Complexity and Implications for Plant Terrestrialization.</title>
        <authorList>
            <person name="Nishiyama T."/>
            <person name="Sakayama H."/>
            <person name="Vries J.D."/>
            <person name="Buschmann H."/>
            <person name="Saint-Marcoux D."/>
            <person name="Ullrich K.K."/>
            <person name="Haas F.B."/>
            <person name="Vanderstraeten L."/>
            <person name="Becker D."/>
            <person name="Lang D."/>
            <person name="Vosolsobe S."/>
            <person name="Rombauts S."/>
            <person name="Wilhelmsson P.K.I."/>
            <person name="Janitza P."/>
            <person name="Kern R."/>
            <person name="Heyl A."/>
            <person name="Rumpler F."/>
            <person name="Villalobos L.I.A.C."/>
            <person name="Clay J.M."/>
            <person name="Skokan R."/>
            <person name="Toyoda A."/>
            <person name="Suzuki Y."/>
            <person name="Kagoshima H."/>
            <person name="Schijlen E."/>
            <person name="Tajeshwar N."/>
            <person name="Catarino B."/>
            <person name="Hetherington A.J."/>
            <person name="Saltykova A."/>
            <person name="Bonnot C."/>
            <person name="Breuninger H."/>
            <person name="Symeonidi A."/>
            <person name="Radhakrishnan G.V."/>
            <person name="Van Nieuwerburgh F."/>
            <person name="Deforce D."/>
            <person name="Chang C."/>
            <person name="Karol K.G."/>
            <person name="Hedrich R."/>
            <person name="Ulvskov P."/>
            <person name="Glockner G."/>
            <person name="Delwiche C.F."/>
            <person name="Petrasek J."/>
            <person name="Van de Peer Y."/>
            <person name="Friml J."/>
            <person name="Beilby M."/>
            <person name="Dolan L."/>
            <person name="Kohara Y."/>
            <person name="Sugano S."/>
            <person name="Fujiyama A."/>
            <person name="Delaux P.-M."/>
            <person name="Quint M."/>
            <person name="TheiBen G."/>
            <person name="Hagemann M."/>
            <person name="Harholt J."/>
            <person name="Dunand C."/>
            <person name="Zachgo S."/>
            <person name="Langdale J."/>
            <person name="Maumus F."/>
            <person name="Straeten D.V.D."/>
            <person name="Gould S.B."/>
            <person name="Rensing S.A."/>
        </authorList>
    </citation>
    <scope>NUCLEOTIDE SEQUENCE [LARGE SCALE GENOMIC DNA]</scope>
    <source>
        <strain evidence="1 2">S276</strain>
    </source>
</reference>
<evidence type="ECO:0000313" key="2">
    <source>
        <dbReference type="Proteomes" id="UP000265515"/>
    </source>
</evidence>
<accession>A0A388LRZ4</accession>
<dbReference type="EMBL" id="BFEA01000504">
    <property type="protein sequence ID" value="GBG85106.1"/>
    <property type="molecule type" value="Genomic_DNA"/>
</dbReference>